<reference evidence="2" key="1">
    <citation type="submission" date="2021-02" db="EMBL/GenBank/DDBJ databases">
        <title>Rhodobacter shimadae sp. nov., an aerobic anoxygenic phototrophic bacterium isolated from a hot spring.</title>
        <authorList>
            <person name="Muramatsu S."/>
            <person name="Haruta S."/>
            <person name="Hirose S."/>
            <person name="Hanada S."/>
        </authorList>
    </citation>
    <scope>NUCLEOTIDE SEQUENCE</scope>
    <source>
        <strain evidence="2">N10</strain>
    </source>
</reference>
<dbReference type="KEGG" id="nsm:JO391_00590"/>
<proteinExistence type="predicted"/>
<dbReference type="Proteomes" id="UP000826300">
    <property type="component" value="Chromosome"/>
</dbReference>
<dbReference type="EMBL" id="CP069370">
    <property type="protein sequence ID" value="QYZ70075.1"/>
    <property type="molecule type" value="Genomic_DNA"/>
</dbReference>
<evidence type="ECO:0000313" key="2">
    <source>
        <dbReference type="EMBL" id="QYZ70075.1"/>
    </source>
</evidence>
<name>A0A8G1EBX6_9RHOB</name>
<evidence type="ECO:0000256" key="1">
    <source>
        <dbReference type="SAM" id="SignalP"/>
    </source>
</evidence>
<keyword evidence="1" id="KW-0732">Signal</keyword>
<dbReference type="AlphaFoldDB" id="A0A8G1EBX6"/>
<protein>
    <submittedName>
        <fullName evidence="2">Uncharacterized protein</fullName>
    </submittedName>
</protein>
<keyword evidence="3" id="KW-1185">Reference proteome</keyword>
<sequence length="179" mass="19002">MKIALTLMTVTALALQVPASAAHADTKSDQAAAAALAILGVAALMHNKHHYQSGYAPGTGEATAEFERGYRDATHGYNYDEYGSTQDYAQGYEAGIEERTNANAYRRNNASGGNGVPSAVISACTQLVAKNYAVGIHHVHVTNSYQKSKHEYVVETAVGHGDMVCTAKDSGEIIDLRGK</sequence>
<dbReference type="RefSeq" id="WP_220662292.1">
    <property type="nucleotide sequence ID" value="NZ_CP069370.1"/>
</dbReference>
<feature type="chain" id="PRO_5034203538" evidence="1">
    <location>
        <begin position="25"/>
        <end position="179"/>
    </location>
</feature>
<evidence type="ECO:0000313" key="3">
    <source>
        <dbReference type="Proteomes" id="UP000826300"/>
    </source>
</evidence>
<feature type="signal peptide" evidence="1">
    <location>
        <begin position="1"/>
        <end position="24"/>
    </location>
</feature>
<accession>A0A8G1EBX6</accession>
<organism evidence="2 3">
    <name type="scientific">Neotabrizicola shimadae</name>
    <dbReference type="NCBI Taxonomy" id="2807096"/>
    <lineage>
        <taxon>Bacteria</taxon>
        <taxon>Pseudomonadati</taxon>
        <taxon>Pseudomonadota</taxon>
        <taxon>Alphaproteobacteria</taxon>
        <taxon>Rhodobacterales</taxon>
        <taxon>Paracoccaceae</taxon>
        <taxon>Neotabrizicola</taxon>
    </lineage>
</organism>
<gene>
    <name evidence="2" type="ORF">JO391_00590</name>
</gene>